<keyword evidence="6" id="KW-0997">Cell inner membrane</keyword>
<dbReference type="SUPFAM" id="SSF52540">
    <property type="entry name" value="P-loop containing nucleoside triphosphate hydrolases"/>
    <property type="match status" value="1"/>
</dbReference>
<keyword evidence="5" id="KW-0410">Iron transport</keyword>
<dbReference type="EMBL" id="PFQK01000069">
    <property type="protein sequence ID" value="PJC81570.1"/>
    <property type="molecule type" value="Genomic_DNA"/>
</dbReference>
<evidence type="ECO:0000313" key="16">
    <source>
        <dbReference type="EMBL" id="PJC81570.1"/>
    </source>
</evidence>
<dbReference type="AlphaFoldDB" id="A0A2M8GLZ3"/>
<comment type="caution">
    <text evidence="16">The sequence shown here is derived from an EMBL/GenBank/DDBJ whole genome shotgun (WGS) entry which is preliminary data.</text>
</comment>
<keyword evidence="10" id="KW-0408">Iron</keyword>
<dbReference type="Gene3D" id="1.10.287.1770">
    <property type="match status" value="1"/>
</dbReference>
<evidence type="ECO:0000256" key="3">
    <source>
        <dbReference type="ARBA" id="ARBA00022448"/>
    </source>
</evidence>
<feature type="non-terminal residue" evidence="16">
    <location>
        <position position="216"/>
    </location>
</feature>
<evidence type="ECO:0000256" key="5">
    <source>
        <dbReference type="ARBA" id="ARBA00022496"/>
    </source>
</evidence>
<protein>
    <recommendedName>
        <fullName evidence="2">Fe(2+) transporter FeoB</fullName>
    </recommendedName>
    <alternativeName>
        <fullName evidence="14">Ferrous iron transport protein B</fullName>
    </alternativeName>
</protein>
<keyword evidence="7" id="KW-0812">Transmembrane</keyword>
<dbReference type="Pfam" id="PF02421">
    <property type="entry name" value="FeoB_N"/>
    <property type="match status" value="1"/>
</dbReference>
<dbReference type="InterPro" id="IPR006073">
    <property type="entry name" value="GTP-bd"/>
</dbReference>
<dbReference type="InterPro" id="IPR050860">
    <property type="entry name" value="FeoB_GTPase"/>
</dbReference>
<name>A0A2M8GLZ3_9BACT</name>
<dbReference type="PANTHER" id="PTHR43185">
    <property type="entry name" value="FERROUS IRON TRANSPORT PROTEIN B"/>
    <property type="match status" value="1"/>
</dbReference>
<evidence type="ECO:0000256" key="13">
    <source>
        <dbReference type="ARBA" id="ARBA00023136"/>
    </source>
</evidence>
<dbReference type="InterPro" id="IPR027417">
    <property type="entry name" value="P-loop_NTPase"/>
</dbReference>
<dbReference type="Proteomes" id="UP000229370">
    <property type="component" value="Unassembled WGS sequence"/>
</dbReference>
<evidence type="ECO:0000256" key="6">
    <source>
        <dbReference type="ARBA" id="ARBA00022519"/>
    </source>
</evidence>
<dbReference type="InterPro" id="IPR030389">
    <property type="entry name" value="G_FEOB_dom"/>
</dbReference>
<feature type="domain" description="FeoB-type G" evidence="15">
    <location>
        <begin position="6"/>
        <end position="168"/>
    </location>
</feature>
<dbReference type="GO" id="GO:0015093">
    <property type="term" value="F:ferrous iron transmembrane transporter activity"/>
    <property type="evidence" value="ECO:0007669"/>
    <property type="project" value="TreeGrafter"/>
</dbReference>
<evidence type="ECO:0000256" key="7">
    <source>
        <dbReference type="ARBA" id="ARBA00022692"/>
    </source>
</evidence>
<dbReference type="FunFam" id="3.40.50.300:FF:000426">
    <property type="entry name" value="Ferrous iron transport protein B"/>
    <property type="match status" value="1"/>
</dbReference>
<keyword evidence="8" id="KW-0547">Nucleotide-binding</keyword>
<keyword evidence="11" id="KW-0406">Ion transport</keyword>
<keyword evidence="13" id="KW-0472">Membrane</keyword>
<evidence type="ECO:0000256" key="1">
    <source>
        <dbReference type="ARBA" id="ARBA00004429"/>
    </source>
</evidence>
<dbReference type="PRINTS" id="PR00326">
    <property type="entry name" value="GTP1OBG"/>
</dbReference>
<evidence type="ECO:0000256" key="14">
    <source>
        <dbReference type="ARBA" id="ARBA00031200"/>
    </source>
</evidence>
<organism evidence="16 17">
    <name type="scientific">Candidatus Roizmanbacteria bacterium CG_4_8_14_3_um_filter_36_10</name>
    <dbReference type="NCBI Taxonomy" id="1974834"/>
    <lineage>
        <taxon>Bacteria</taxon>
        <taxon>Candidatus Roizmaniibacteriota</taxon>
    </lineage>
</organism>
<evidence type="ECO:0000256" key="2">
    <source>
        <dbReference type="ARBA" id="ARBA00022371"/>
    </source>
</evidence>
<keyword evidence="12" id="KW-0342">GTP-binding</keyword>
<evidence type="ECO:0000259" key="15">
    <source>
        <dbReference type="PROSITE" id="PS51711"/>
    </source>
</evidence>
<evidence type="ECO:0000256" key="9">
    <source>
        <dbReference type="ARBA" id="ARBA00022989"/>
    </source>
</evidence>
<evidence type="ECO:0000313" key="17">
    <source>
        <dbReference type="Proteomes" id="UP000229370"/>
    </source>
</evidence>
<reference evidence="17" key="1">
    <citation type="submission" date="2017-09" db="EMBL/GenBank/DDBJ databases">
        <title>Depth-based differentiation of microbial function through sediment-hosted aquifers and enrichment of novel symbionts in the deep terrestrial subsurface.</title>
        <authorList>
            <person name="Probst A.J."/>
            <person name="Ladd B."/>
            <person name="Jarett J.K."/>
            <person name="Geller-Mcgrath D.E."/>
            <person name="Sieber C.M.K."/>
            <person name="Emerson J.B."/>
            <person name="Anantharaman K."/>
            <person name="Thomas B.C."/>
            <person name="Malmstrom R."/>
            <person name="Stieglmeier M."/>
            <person name="Klingl A."/>
            <person name="Woyke T."/>
            <person name="Ryan C.M."/>
            <person name="Banfield J.F."/>
        </authorList>
    </citation>
    <scope>NUCLEOTIDE SEQUENCE [LARGE SCALE GENOMIC DNA]</scope>
</reference>
<keyword evidence="3" id="KW-0813">Transport</keyword>
<evidence type="ECO:0000256" key="10">
    <source>
        <dbReference type="ARBA" id="ARBA00023004"/>
    </source>
</evidence>
<dbReference type="GO" id="GO:0005886">
    <property type="term" value="C:plasma membrane"/>
    <property type="evidence" value="ECO:0007669"/>
    <property type="project" value="UniProtKB-SubCell"/>
</dbReference>
<accession>A0A2M8GLZ3</accession>
<evidence type="ECO:0000256" key="8">
    <source>
        <dbReference type="ARBA" id="ARBA00022741"/>
    </source>
</evidence>
<sequence length="216" mass="24033">METKSRLLIGLTGNPNVGKSTLFNTLTGARQHVGNWPGKTVEKKEGELNFKGKKIKVVDLPGAYSLTAYTEEETITSDFILKKHPDVIIQVVDAQNLARNLYMTVQLIELGAPLIIALNMVGKPQMKTSLINAKILSQFLNVPVIVVDAREKDSTNNLLNVSLAKIRKVNGSTLKLTYGTEVDEELNQIKRFIGLKESLDKKKLNWLSLKLLEGDY</sequence>
<comment type="subcellular location">
    <subcellularLocation>
        <location evidence="1">Cell inner membrane</location>
        <topology evidence="1">Multi-pass membrane protein</topology>
    </subcellularLocation>
</comment>
<dbReference type="GO" id="GO:0005525">
    <property type="term" value="F:GTP binding"/>
    <property type="evidence" value="ECO:0007669"/>
    <property type="project" value="UniProtKB-KW"/>
</dbReference>
<dbReference type="PANTHER" id="PTHR43185:SF1">
    <property type="entry name" value="FE(2+) TRANSPORTER FEOB"/>
    <property type="match status" value="1"/>
</dbReference>
<dbReference type="CDD" id="cd01879">
    <property type="entry name" value="FeoB"/>
    <property type="match status" value="1"/>
</dbReference>
<evidence type="ECO:0000256" key="4">
    <source>
        <dbReference type="ARBA" id="ARBA00022475"/>
    </source>
</evidence>
<gene>
    <name evidence="16" type="ORF">CO007_04025</name>
</gene>
<proteinExistence type="predicted"/>
<dbReference type="PROSITE" id="PS51711">
    <property type="entry name" value="G_FEOB"/>
    <property type="match status" value="1"/>
</dbReference>
<evidence type="ECO:0000256" key="11">
    <source>
        <dbReference type="ARBA" id="ARBA00023065"/>
    </source>
</evidence>
<dbReference type="Gene3D" id="3.40.50.300">
    <property type="entry name" value="P-loop containing nucleotide triphosphate hydrolases"/>
    <property type="match status" value="1"/>
</dbReference>
<keyword evidence="9" id="KW-1133">Transmembrane helix</keyword>
<keyword evidence="4" id="KW-1003">Cell membrane</keyword>
<evidence type="ECO:0000256" key="12">
    <source>
        <dbReference type="ARBA" id="ARBA00023134"/>
    </source>
</evidence>